<accession>A0A836H7I5</accession>
<keyword evidence="2" id="KW-1185">Reference proteome</keyword>
<dbReference type="Proteomes" id="UP000673552">
    <property type="component" value="Unassembled WGS sequence"/>
</dbReference>
<organism evidence="1 2">
    <name type="scientific">Leishmania martiniquensis</name>
    <dbReference type="NCBI Taxonomy" id="1580590"/>
    <lineage>
        <taxon>Eukaryota</taxon>
        <taxon>Discoba</taxon>
        <taxon>Euglenozoa</taxon>
        <taxon>Kinetoplastea</taxon>
        <taxon>Metakinetoplastina</taxon>
        <taxon>Trypanosomatida</taxon>
        <taxon>Trypanosomatidae</taxon>
        <taxon>Leishmaniinae</taxon>
        <taxon>Leishmania</taxon>
    </lineage>
</organism>
<dbReference type="OrthoDB" id="239582at2759"/>
<gene>
    <name evidence="1" type="ORF">LSCM1_01601</name>
</gene>
<reference evidence="2" key="1">
    <citation type="journal article" date="2021" name="Microbiol. Resour. Announc.">
        <title>LGAAP: Leishmaniinae Genome Assembly and Annotation Pipeline.</title>
        <authorList>
            <person name="Almutairi H."/>
            <person name="Urbaniak M.D."/>
            <person name="Bates M.D."/>
            <person name="Jariyapan N."/>
            <person name="Kwakye-Nuako G."/>
            <person name="Thomaz-Soccol V."/>
            <person name="Al-Salem W.S."/>
            <person name="Dillon R.J."/>
            <person name="Bates P.A."/>
            <person name="Gatherer D."/>
        </authorList>
    </citation>
    <scope>NUCLEOTIDE SEQUENCE [LARGE SCALE GENOMIC DNA]</scope>
</reference>
<name>A0A836H7I5_9TRYP</name>
<proteinExistence type="predicted"/>
<dbReference type="AlphaFoldDB" id="A0A836H7I5"/>
<dbReference type="EMBL" id="JAFEUZ010000031">
    <property type="protein sequence ID" value="KAG5471508.1"/>
    <property type="molecule type" value="Genomic_DNA"/>
</dbReference>
<dbReference type="KEGG" id="lmat:92511715"/>
<evidence type="ECO:0000313" key="1">
    <source>
        <dbReference type="EMBL" id="KAG5471508.1"/>
    </source>
</evidence>
<sequence length="149" mass="16843">MGKKKHMSDVETTPELSFVQGGVLNMILIKGPEGMQKMAVDTTAFLEDKRVVRSAHMDTVTFSHNTVFKVTLDFAEAMPCIPEIAVRETTDWMLLSCSGAHAYYSTVDQRLVLQQCRTSLVSNTPELQFPICVVLRFDSDQWLVERVTR</sequence>
<dbReference type="RefSeq" id="XP_067176482.1">
    <property type="nucleotide sequence ID" value="XM_067319203.1"/>
</dbReference>
<evidence type="ECO:0000313" key="2">
    <source>
        <dbReference type="Proteomes" id="UP000673552"/>
    </source>
</evidence>
<reference evidence="2" key="2">
    <citation type="journal article" date="2021" name="Sci. Data">
        <title>Chromosome-scale genome sequencing, assembly and annotation of six genomes from subfamily Leishmaniinae.</title>
        <authorList>
            <person name="Almutairi H."/>
            <person name="Urbaniak M.D."/>
            <person name="Bates M.D."/>
            <person name="Jariyapan N."/>
            <person name="Kwakye-Nuako G."/>
            <person name="Thomaz Soccol V."/>
            <person name="Al-Salem W.S."/>
            <person name="Dillon R.J."/>
            <person name="Bates P.A."/>
            <person name="Gatherer D."/>
        </authorList>
    </citation>
    <scope>NUCLEOTIDE SEQUENCE [LARGE SCALE GENOMIC DNA]</scope>
</reference>
<protein>
    <submittedName>
        <fullName evidence="1">Uncharacterized protein</fullName>
    </submittedName>
</protein>
<comment type="caution">
    <text evidence="1">The sequence shown here is derived from an EMBL/GenBank/DDBJ whole genome shotgun (WGS) entry which is preliminary data.</text>
</comment>
<dbReference type="GeneID" id="92511715"/>